<protein>
    <submittedName>
        <fullName evidence="1">Uncharacterized protein</fullName>
    </submittedName>
</protein>
<reference evidence="2 3" key="2">
    <citation type="submission" date="2024-05" db="EMBL/GenBank/DDBJ databases">
        <authorList>
            <person name="Chen Y."/>
            <person name="Shah S."/>
            <person name="Dougan E. K."/>
            <person name="Thang M."/>
            <person name="Chan C."/>
        </authorList>
    </citation>
    <scope>NUCLEOTIDE SEQUENCE [LARGE SCALE GENOMIC DNA]</scope>
</reference>
<dbReference type="EMBL" id="CAMXCT010000474">
    <property type="protein sequence ID" value="CAI3979305.1"/>
    <property type="molecule type" value="Genomic_DNA"/>
</dbReference>
<proteinExistence type="predicted"/>
<evidence type="ECO:0000313" key="3">
    <source>
        <dbReference type="Proteomes" id="UP001152797"/>
    </source>
</evidence>
<dbReference type="AlphaFoldDB" id="A0A9P1BTU2"/>
<evidence type="ECO:0000313" key="1">
    <source>
        <dbReference type="EMBL" id="CAI3979305.1"/>
    </source>
</evidence>
<evidence type="ECO:0000313" key="2">
    <source>
        <dbReference type="EMBL" id="CAL4766617.1"/>
    </source>
</evidence>
<dbReference type="Proteomes" id="UP001152797">
    <property type="component" value="Unassembled WGS sequence"/>
</dbReference>
<dbReference type="EMBL" id="CAMXCT030000474">
    <property type="protein sequence ID" value="CAL4766617.1"/>
    <property type="molecule type" value="Genomic_DNA"/>
</dbReference>
<organism evidence="1">
    <name type="scientific">Cladocopium goreaui</name>
    <dbReference type="NCBI Taxonomy" id="2562237"/>
    <lineage>
        <taxon>Eukaryota</taxon>
        <taxon>Sar</taxon>
        <taxon>Alveolata</taxon>
        <taxon>Dinophyceae</taxon>
        <taxon>Suessiales</taxon>
        <taxon>Symbiodiniaceae</taxon>
        <taxon>Cladocopium</taxon>
    </lineage>
</organism>
<accession>A0A9P1BTU2</accession>
<reference evidence="1" key="1">
    <citation type="submission" date="2022-10" db="EMBL/GenBank/DDBJ databases">
        <authorList>
            <person name="Chen Y."/>
            <person name="Dougan E. K."/>
            <person name="Chan C."/>
            <person name="Rhodes N."/>
            <person name="Thang M."/>
        </authorList>
    </citation>
    <scope>NUCLEOTIDE SEQUENCE</scope>
</reference>
<dbReference type="EMBL" id="CAMXCT020000474">
    <property type="protein sequence ID" value="CAL1132680.1"/>
    <property type="molecule type" value="Genomic_DNA"/>
</dbReference>
<gene>
    <name evidence="1" type="ORF">C1SCF055_LOCUS7266</name>
</gene>
<comment type="caution">
    <text evidence="1">The sequence shown here is derived from an EMBL/GenBank/DDBJ whole genome shotgun (WGS) entry which is preliminary data.</text>
</comment>
<dbReference type="OrthoDB" id="425363at2759"/>
<keyword evidence="3" id="KW-1185">Reference proteome</keyword>
<name>A0A9P1BTU2_9DINO</name>
<sequence length="337" mass="38356">MCSRMLYTILPSPYSDENLNDVLEDLSSDLLSLYREWWDVKDAVKNIAPNHDPGDVFKPGWVSPLRNLPTADDPKYIRIDPAHTYAIDGIGKSYLASSIILLMHMGWFGNGPIDDKFKNAFSRFMAYCEAHGKNTSITEFSHKVFKLPQNSLNGYPAGLGKGHDAAVVSAWLDEELCSAPATFAGPQFNELLEVLRWSSNGINRFWRLQYNAGLWVTRADTELLVRDCFIFCDEYSTLATLCARAGYPLFKIRPKLHMMCHLGLDLKHALLQYPDAQWFLSISTYMTWSDEDFIGRISRISRRTSPLTAADRTITRALALYRRQWIATFGRAYANVD</sequence>